<comment type="caution">
    <text evidence="1">The sequence shown here is derived from an EMBL/GenBank/DDBJ whole genome shotgun (WGS) entry which is preliminary data.</text>
</comment>
<evidence type="ECO:0000313" key="2">
    <source>
        <dbReference type="Proteomes" id="UP001558632"/>
    </source>
</evidence>
<organism evidence="1 2">
    <name type="scientific">Trichinella spiralis</name>
    <name type="common">Trichina worm</name>
    <dbReference type="NCBI Taxonomy" id="6334"/>
    <lineage>
        <taxon>Eukaryota</taxon>
        <taxon>Metazoa</taxon>
        <taxon>Ecdysozoa</taxon>
        <taxon>Nematoda</taxon>
        <taxon>Enoplea</taxon>
        <taxon>Dorylaimia</taxon>
        <taxon>Trichinellida</taxon>
        <taxon>Trichinellidae</taxon>
        <taxon>Trichinella</taxon>
    </lineage>
</organism>
<keyword evidence="1" id="KW-0489">Methyltransferase</keyword>
<dbReference type="EMBL" id="JBEUSY010000169">
    <property type="protein sequence ID" value="KAL1243617.1"/>
    <property type="molecule type" value="Genomic_DNA"/>
</dbReference>
<protein>
    <submittedName>
        <fullName evidence="1">Ribosomal RNA small subunit methyltransferase</fullName>
    </submittedName>
</protein>
<evidence type="ECO:0000313" key="1">
    <source>
        <dbReference type="EMBL" id="KAL1243617.1"/>
    </source>
</evidence>
<dbReference type="GO" id="GO:0008168">
    <property type="term" value="F:methyltransferase activity"/>
    <property type="evidence" value="ECO:0007669"/>
    <property type="project" value="UniProtKB-KW"/>
</dbReference>
<gene>
    <name evidence="1" type="ORF">TSPI_00340</name>
</gene>
<reference evidence="1 2" key="1">
    <citation type="submission" date="2024-07" db="EMBL/GenBank/DDBJ databases">
        <title>Enhanced genomic and transcriptomic resources for Trichinella pseudospiralis and T. spiralis underpin the discovery of pronounced molecular differences between stages and species.</title>
        <authorList>
            <person name="Pasi K.K."/>
            <person name="La Rosa G."/>
            <person name="Gomez-Morales M.A."/>
            <person name="Tosini F."/>
            <person name="Sumanam S."/>
            <person name="Young N.D."/>
            <person name="Chang B.C."/>
            <person name="Robin G.B."/>
        </authorList>
    </citation>
    <scope>NUCLEOTIDE SEQUENCE [LARGE SCALE GENOMIC DNA]</scope>
    <source>
        <strain evidence="1">ISS534</strain>
    </source>
</reference>
<keyword evidence="1" id="KW-0808">Transferase</keyword>
<proteinExistence type="predicted"/>
<dbReference type="GO" id="GO:0032259">
    <property type="term" value="P:methylation"/>
    <property type="evidence" value="ECO:0007669"/>
    <property type="project" value="UniProtKB-KW"/>
</dbReference>
<sequence>MFVSLTTANCQQQYCNLNYWENGVREMSNDGIGVNYELAWGVVHPGMVVIRRAVHGESWSRAVSGVAVVLSTGYLYPHSKRTNKQTNKQLKINSTIHLMDRLLRPGLLSFITFHRHRLLQQDKLVTKQFQNTPTVTNHFPTNCYTSLSKLFIY</sequence>
<accession>A0ABR3KSS2</accession>
<keyword evidence="2" id="KW-1185">Reference proteome</keyword>
<dbReference type="Proteomes" id="UP001558632">
    <property type="component" value="Unassembled WGS sequence"/>
</dbReference>
<name>A0ABR3KSS2_TRISP</name>